<organism evidence="1 2">
    <name type="scientific">Paenibacillus albicereus</name>
    <dbReference type="NCBI Taxonomy" id="2726185"/>
    <lineage>
        <taxon>Bacteria</taxon>
        <taxon>Bacillati</taxon>
        <taxon>Bacillota</taxon>
        <taxon>Bacilli</taxon>
        <taxon>Bacillales</taxon>
        <taxon>Paenibacillaceae</taxon>
        <taxon>Paenibacillus</taxon>
    </lineage>
</organism>
<dbReference type="RefSeq" id="WP_168906148.1">
    <property type="nucleotide sequence ID" value="NZ_CP051428.1"/>
</dbReference>
<dbReference type="KEGG" id="palr:HGI30_01945"/>
<accession>A0A6H2GSR4</accession>
<name>A0A6H2GSR4_9BACL</name>
<sequence>MLEIQYVSEKLEQFRQEEGRNVSRRGALLRQLGERTFRRWSQINRTGDEDHDGRAISG</sequence>
<reference evidence="1 2" key="1">
    <citation type="submission" date="2020-04" db="EMBL/GenBank/DDBJ databases">
        <title>Novel Paenibacillus strain UniB2 isolated from commercial digestive syrup.</title>
        <authorList>
            <person name="Thorat V."/>
            <person name="Kirdat K."/>
            <person name="Tiwarekar B."/>
            <person name="Yadav A."/>
        </authorList>
    </citation>
    <scope>NUCLEOTIDE SEQUENCE [LARGE SCALE GENOMIC DNA]</scope>
    <source>
        <strain evidence="1 2">UniB2</strain>
    </source>
</reference>
<dbReference type="EMBL" id="CP051428">
    <property type="protein sequence ID" value="QJC50471.1"/>
    <property type="molecule type" value="Genomic_DNA"/>
</dbReference>
<dbReference type="AlphaFoldDB" id="A0A6H2GSR4"/>
<dbReference type="Proteomes" id="UP000502136">
    <property type="component" value="Chromosome"/>
</dbReference>
<proteinExistence type="predicted"/>
<keyword evidence="2" id="KW-1185">Reference proteome</keyword>
<gene>
    <name evidence="1" type="ORF">HGI30_01945</name>
</gene>
<protein>
    <submittedName>
        <fullName evidence="1">Uncharacterized protein</fullName>
    </submittedName>
</protein>
<evidence type="ECO:0000313" key="2">
    <source>
        <dbReference type="Proteomes" id="UP000502136"/>
    </source>
</evidence>
<evidence type="ECO:0000313" key="1">
    <source>
        <dbReference type="EMBL" id="QJC50471.1"/>
    </source>
</evidence>